<evidence type="ECO:0000256" key="1">
    <source>
        <dbReference type="SAM" id="Phobius"/>
    </source>
</evidence>
<gene>
    <name evidence="2" type="ORF">MmiAt1_07390</name>
</gene>
<protein>
    <submittedName>
        <fullName evidence="2">Uncharacterized protein</fullName>
    </submittedName>
</protein>
<reference evidence="2 3" key="1">
    <citation type="submission" date="2023-06" db="EMBL/GenBank/DDBJ databases">
        <title>Genome sequence of Methanimicrococcus sp. At1.</title>
        <authorList>
            <person name="Protasov E."/>
            <person name="Platt K."/>
            <person name="Poehlein A."/>
            <person name="Daniel R."/>
            <person name="Brune A."/>
        </authorList>
    </citation>
    <scope>NUCLEOTIDE SEQUENCE [LARGE SCALE GENOMIC DNA]</scope>
    <source>
        <strain evidence="2 3">At1</strain>
    </source>
</reference>
<dbReference type="RefSeq" id="WP_318785609.1">
    <property type="nucleotide sequence ID" value="NZ_JAWDKC010000013.1"/>
</dbReference>
<feature type="transmembrane region" description="Helical" evidence="1">
    <location>
        <begin position="15"/>
        <end position="48"/>
    </location>
</feature>
<proteinExistence type="predicted"/>
<dbReference type="EMBL" id="JAWDKC010000013">
    <property type="protein sequence ID" value="MDV0445182.1"/>
    <property type="molecule type" value="Genomic_DNA"/>
</dbReference>
<keyword evidence="1" id="KW-0812">Transmembrane</keyword>
<feature type="transmembrane region" description="Helical" evidence="1">
    <location>
        <begin position="119"/>
        <end position="137"/>
    </location>
</feature>
<dbReference type="Proteomes" id="UP001272052">
    <property type="component" value="Unassembled WGS sequence"/>
</dbReference>
<name>A0ABU3VP43_9EURY</name>
<keyword evidence="3" id="KW-1185">Reference proteome</keyword>
<accession>A0ABU3VP43</accession>
<feature type="transmembrane region" description="Helical" evidence="1">
    <location>
        <begin position="55"/>
        <end position="75"/>
    </location>
</feature>
<keyword evidence="1" id="KW-0472">Membrane</keyword>
<feature type="transmembrane region" description="Helical" evidence="1">
    <location>
        <begin position="87"/>
        <end position="107"/>
    </location>
</feature>
<keyword evidence="1" id="KW-1133">Transmembrane helix</keyword>
<organism evidence="2 3">
    <name type="scientific">Methanimicrococcus hacksteinii</name>
    <dbReference type="NCBI Taxonomy" id="3028293"/>
    <lineage>
        <taxon>Archaea</taxon>
        <taxon>Methanobacteriati</taxon>
        <taxon>Methanobacteriota</taxon>
        <taxon>Stenosarchaea group</taxon>
        <taxon>Methanomicrobia</taxon>
        <taxon>Methanosarcinales</taxon>
        <taxon>Methanosarcinaceae</taxon>
        <taxon>Methanimicrococcus</taxon>
    </lineage>
</organism>
<comment type="caution">
    <text evidence="2">The sequence shown here is derived from an EMBL/GenBank/DDBJ whole genome shotgun (WGS) entry which is preliminary data.</text>
</comment>
<evidence type="ECO:0000313" key="3">
    <source>
        <dbReference type="Proteomes" id="UP001272052"/>
    </source>
</evidence>
<sequence>MTGLFEQSEKENNLVFIGFLLMLIFFFLWLPYFSFVIIFFGGLAYAVYSRNRFKSVFLAVLMLIIFFSYAFVAGLDQWPGLELFLKTLIPIMPFIIPYLGAVFFAAVGSSNWQIRALNYLIVFALIIYMLSVFLKGIN</sequence>
<evidence type="ECO:0000313" key="2">
    <source>
        <dbReference type="EMBL" id="MDV0445182.1"/>
    </source>
</evidence>